<evidence type="ECO:0008006" key="5">
    <source>
        <dbReference type="Google" id="ProtNLM"/>
    </source>
</evidence>
<keyword evidence="1" id="KW-0677">Repeat</keyword>
<dbReference type="RefSeq" id="WP_102748350.1">
    <property type="nucleotide sequence ID" value="NZ_CP072029.1"/>
</dbReference>
<dbReference type="SUPFAM" id="SSF48403">
    <property type="entry name" value="Ankyrin repeat"/>
    <property type="match status" value="1"/>
</dbReference>
<dbReference type="PANTHER" id="PTHR24198">
    <property type="entry name" value="ANKYRIN REPEAT AND PROTEIN KINASE DOMAIN-CONTAINING PROTEIN"/>
    <property type="match status" value="1"/>
</dbReference>
<dbReference type="GO" id="GO:0005737">
    <property type="term" value="C:cytoplasm"/>
    <property type="evidence" value="ECO:0007669"/>
    <property type="project" value="TreeGrafter"/>
</dbReference>
<dbReference type="Pfam" id="PF12796">
    <property type="entry name" value="Ank_2"/>
    <property type="match status" value="1"/>
</dbReference>
<comment type="caution">
    <text evidence="3">The sequence shown here is derived from an EMBL/GenBank/DDBJ whole genome shotgun (WGS) entry which is preliminary data.</text>
</comment>
<dbReference type="AlphaFoldDB" id="A0AAX0WJM4"/>
<reference evidence="3 4" key="1">
    <citation type="journal article" date="2017" name="BMC Genomics">
        <title>Genome sequencing of 39 Akkermansia muciniphila isolates reveals its population structure, genomic and functional diverisity, and global distribution in mammalian gut microbiotas.</title>
        <authorList>
            <person name="Guo X."/>
            <person name="Li S."/>
            <person name="Zhang J."/>
            <person name="Wu F."/>
            <person name="Li X."/>
            <person name="Wu D."/>
            <person name="Zhang M."/>
            <person name="Ou Z."/>
            <person name="Jie Z."/>
            <person name="Yan Q."/>
            <person name="Li P."/>
            <person name="Yi J."/>
            <person name="Peng Y."/>
        </authorList>
    </citation>
    <scope>NUCLEOTIDE SEQUENCE [LARGE SCALE GENOMIC DNA]</scope>
    <source>
        <strain evidence="3 4">GP28</strain>
    </source>
</reference>
<evidence type="ECO:0000313" key="4">
    <source>
        <dbReference type="Proteomes" id="UP000236075"/>
    </source>
</evidence>
<evidence type="ECO:0000256" key="2">
    <source>
        <dbReference type="ARBA" id="ARBA00023043"/>
    </source>
</evidence>
<keyword evidence="2" id="KW-0040">ANK repeat</keyword>
<accession>A0AAX0WJM4</accession>
<dbReference type="InterPro" id="IPR002110">
    <property type="entry name" value="Ankyrin_rpt"/>
</dbReference>
<dbReference type="EMBL" id="PJLB01000008">
    <property type="protein sequence ID" value="PND02351.1"/>
    <property type="molecule type" value="Genomic_DNA"/>
</dbReference>
<dbReference type="Gene3D" id="1.25.40.20">
    <property type="entry name" value="Ankyrin repeat-containing domain"/>
    <property type="match status" value="2"/>
</dbReference>
<name>A0AAX0WJM4_9BACT</name>
<dbReference type="Proteomes" id="UP000236075">
    <property type="component" value="Unassembled WGS sequence"/>
</dbReference>
<dbReference type="InterPro" id="IPR036770">
    <property type="entry name" value="Ankyrin_rpt-contain_sf"/>
</dbReference>
<evidence type="ECO:0000313" key="3">
    <source>
        <dbReference type="EMBL" id="PND02351.1"/>
    </source>
</evidence>
<protein>
    <recommendedName>
        <fullName evidence="5">Ankyrin repeat domain-containing protein</fullName>
    </recommendedName>
</protein>
<organism evidence="3 4">
    <name type="scientific">Akkermansia muciniphila</name>
    <dbReference type="NCBI Taxonomy" id="239935"/>
    <lineage>
        <taxon>Bacteria</taxon>
        <taxon>Pseudomonadati</taxon>
        <taxon>Verrucomicrobiota</taxon>
        <taxon>Verrucomicrobiia</taxon>
        <taxon>Verrucomicrobiales</taxon>
        <taxon>Akkermansiaceae</taxon>
        <taxon>Akkermansia</taxon>
    </lineage>
</organism>
<proteinExistence type="predicted"/>
<evidence type="ECO:0000256" key="1">
    <source>
        <dbReference type="ARBA" id="ARBA00022737"/>
    </source>
</evidence>
<sequence length="352" mass="39413">MNTYTKEDLKKAVVQGDSERTKKLLKCGISPNVTDEKGVHCLHLAWRRDHTEIADLSFQYETNAGGREIGEKESLLSIVLNNNPLRKSHLEIIKLLIQYGVTPDTAEDVDIGWSLRNYLLEDDNAPSSKESEPSLSELIEENIYADDPKLNDEELLELLELLLQCGFGKNTNLLDFFVCSLFFDTNSINYGCEPRCTSILLKHGVTPNMTDENGTTAFMHSAQFPFSGEIADLLLEKEPNPLPKDKNDKTTLMYASEGTNMGIALKLLQRGVPVNAVDGLGKTALIYLLQSDFYDEGCDDEGFQLLNALLENGADPNIKDKEQKTALMYAVEHNYKKAEEILNNKIKTIEIS</sequence>
<gene>
    <name evidence="3" type="ORF">CXT95_06710</name>
</gene>
<dbReference type="PANTHER" id="PTHR24198:SF165">
    <property type="entry name" value="ANKYRIN REPEAT-CONTAINING PROTEIN-RELATED"/>
    <property type="match status" value="1"/>
</dbReference>
<dbReference type="SMART" id="SM00248">
    <property type="entry name" value="ANK"/>
    <property type="match status" value="6"/>
</dbReference>